<dbReference type="InterPro" id="IPR036291">
    <property type="entry name" value="NAD(P)-bd_dom_sf"/>
</dbReference>
<evidence type="ECO:0000256" key="2">
    <source>
        <dbReference type="ARBA" id="ARBA00023002"/>
    </source>
</evidence>
<proteinExistence type="inferred from homology"/>
<dbReference type="RefSeq" id="WP_343059551.1">
    <property type="nucleotide sequence ID" value="NZ_JACIEE010000012.1"/>
</dbReference>
<dbReference type="GO" id="GO:0004617">
    <property type="term" value="F:phosphoglycerate dehydrogenase activity"/>
    <property type="evidence" value="ECO:0007669"/>
    <property type="project" value="UniProtKB-EC"/>
</dbReference>
<keyword evidence="2 4" id="KW-0560">Oxidoreductase</keyword>
<evidence type="ECO:0000259" key="5">
    <source>
        <dbReference type="Pfam" id="PF00389"/>
    </source>
</evidence>
<dbReference type="PANTHER" id="PTHR43761:SF1">
    <property type="entry name" value="D-ISOMER SPECIFIC 2-HYDROXYACID DEHYDROGENASE CATALYTIC DOMAIN-CONTAINING PROTEIN-RELATED"/>
    <property type="match status" value="1"/>
</dbReference>
<sequence>MEDEIVNVVETRTAPLERQETHPKVMVTGAQLVQEARDLLAEAGVEAIYAPAYSSSADLAQIAREHEVQAVLVRQGQIIAEVINASPKLQVIAKHGSGVDNIDLAAATARGVPVLRALAANAQSVAELAIAHTVSLMKDITVLNIAVKGGDWPKTKYVGRDLAGAVFAVIGFGEIGQRAATLAQALGMRVIAYDPFAKGIGDISVSDDLESVLREADVVSLHCPLMPQTRHLINEKTLRVMKPSAFLVNTARGAVVDEAALVAALRDNLIAGAALDSFEEEPPAKDNPLWGLPNLIATPHVGGASRSALRNMALQSVNHILGVLAGNGFERRALANQELVQRQSAQS</sequence>
<accession>A0A7W6GLT7</accession>
<dbReference type="Gene3D" id="3.40.50.720">
    <property type="entry name" value="NAD(P)-binding Rossmann-like Domain"/>
    <property type="match status" value="2"/>
</dbReference>
<evidence type="ECO:0000313" key="8">
    <source>
        <dbReference type="Proteomes" id="UP000574761"/>
    </source>
</evidence>
<keyword evidence="8" id="KW-1185">Reference proteome</keyword>
<organism evidence="7 8">
    <name type="scientific">Mycoplana azooxidifex</name>
    <dbReference type="NCBI Taxonomy" id="1636188"/>
    <lineage>
        <taxon>Bacteria</taxon>
        <taxon>Pseudomonadati</taxon>
        <taxon>Pseudomonadota</taxon>
        <taxon>Alphaproteobacteria</taxon>
        <taxon>Hyphomicrobiales</taxon>
        <taxon>Rhizobiaceae</taxon>
        <taxon>Mycoplana</taxon>
    </lineage>
</organism>
<feature type="domain" description="D-isomer specific 2-hydroxyacid dehydrogenase NAD-binding" evidence="6">
    <location>
        <begin position="131"/>
        <end position="302"/>
    </location>
</feature>
<evidence type="ECO:0000259" key="6">
    <source>
        <dbReference type="Pfam" id="PF02826"/>
    </source>
</evidence>
<dbReference type="SUPFAM" id="SSF51735">
    <property type="entry name" value="NAD(P)-binding Rossmann-fold domains"/>
    <property type="match status" value="1"/>
</dbReference>
<dbReference type="Proteomes" id="UP000574761">
    <property type="component" value="Unassembled WGS sequence"/>
</dbReference>
<dbReference type="InterPro" id="IPR006139">
    <property type="entry name" value="D-isomer_2_OHA_DH_cat_dom"/>
</dbReference>
<dbReference type="PROSITE" id="PS00671">
    <property type="entry name" value="D_2_HYDROXYACID_DH_3"/>
    <property type="match status" value="1"/>
</dbReference>
<dbReference type="Pfam" id="PF00389">
    <property type="entry name" value="2-Hacid_dh"/>
    <property type="match status" value="1"/>
</dbReference>
<dbReference type="CDD" id="cd12173">
    <property type="entry name" value="PGDH_4"/>
    <property type="match status" value="1"/>
</dbReference>
<dbReference type="AlphaFoldDB" id="A0A7W6GLT7"/>
<dbReference type="SUPFAM" id="SSF52283">
    <property type="entry name" value="Formate/glycerate dehydrogenase catalytic domain-like"/>
    <property type="match status" value="1"/>
</dbReference>
<comment type="similarity">
    <text evidence="1 4">Belongs to the D-isomer specific 2-hydroxyacid dehydrogenase family.</text>
</comment>
<name>A0A7W6GLT7_9HYPH</name>
<evidence type="ECO:0000256" key="4">
    <source>
        <dbReference type="RuleBase" id="RU003719"/>
    </source>
</evidence>
<gene>
    <name evidence="7" type="ORF">GGQ64_004807</name>
</gene>
<dbReference type="GO" id="GO:0051287">
    <property type="term" value="F:NAD binding"/>
    <property type="evidence" value="ECO:0007669"/>
    <property type="project" value="InterPro"/>
</dbReference>
<comment type="caution">
    <text evidence="7">The sequence shown here is derived from an EMBL/GenBank/DDBJ whole genome shotgun (WGS) entry which is preliminary data.</text>
</comment>
<dbReference type="EMBL" id="JACIEE010000012">
    <property type="protein sequence ID" value="MBB3979563.1"/>
    <property type="molecule type" value="Genomic_DNA"/>
</dbReference>
<dbReference type="EC" id="1.1.1.95" evidence="7"/>
<evidence type="ECO:0000256" key="3">
    <source>
        <dbReference type="ARBA" id="ARBA00023027"/>
    </source>
</evidence>
<dbReference type="InterPro" id="IPR006140">
    <property type="entry name" value="D-isomer_DH_NAD-bd"/>
</dbReference>
<reference evidence="7 8" key="1">
    <citation type="submission" date="2020-08" db="EMBL/GenBank/DDBJ databases">
        <title>Genomic Encyclopedia of Type Strains, Phase IV (KMG-IV): sequencing the most valuable type-strain genomes for metagenomic binning, comparative biology and taxonomic classification.</title>
        <authorList>
            <person name="Goeker M."/>
        </authorList>
    </citation>
    <scope>NUCLEOTIDE SEQUENCE [LARGE SCALE GENOMIC DNA]</scope>
    <source>
        <strain evidence="7 8">DSM 100211</strain>
    </source>
</reference>
<protein>
    <submittedName>
        <fullName evidence="7">D-3-phosphoglycerate dehydrogenase</fullName>
        <ecNumber evidence="7">1.1.1.95</ecNumber>
    </submittedName>
</protein>
<keyword evidence="3" id="KW-0520">NAD</keyword>
<dbReference type="PANTHER" id="PTHR43761">
    <property type="entry name" value="D-ISOMER SPECIFIC 2-HYDROXYACID DEHYDROGENASE FAMILY PROTEIN (AFU_ORTHOLOGUE AFUA_1G13630)"/>
    <property type="match status" value="1"/>
</dbReference>
<feature type="domain" description="D-isomer specific 2-hydroxyacid dehydrogenase catalytic" evidence="5">
    <location>
        <begin position="33"/>
        <end position="327"/>
    </location>
</feature>
<dbReference type="InterPro" id="IPR029753">
    <property type="entry name" value="D-isomer_DH_CS"/>
</dbReference>
<dbReference type="InterPro" id="IPR050418">
    <property type="entry name" value="D-iso_2-hydroxyacid_DH_PdxB"/>
</dbReference>
<dbReference type="PROSITE" id="PS00670">
    <property type="entry name" value="D_2_HYDROXYACID_DH_2"/>
    <property type="match status" value="1"/>
</dbReference>
<dbReference type="Pfam" id="PF02826">
    <property type="entry name" value="2-Hacid_dh_C"/>
    <property type="match status" value="1"/>
</dbReference>
<evidence type="ECO:0000256" key="1">
    <source>
        <dbReference type="ARBA" id="ARBA00005854"/>
    </source>
</evidence>
<dbReference type="FunFam" id="3.40.50.720:FF:000203">
    <property type="entry name" value="D-3-phosphoglycerate dehydrogenase (SerA)"/>
    <property type="match status" value="1"/>
</dbReference>
<evidence type="ECO:0000313" key="7">
    <source>
        <dbReference type="EMBL" id="MBB3979563.1"/>
    </source>
</evidence>